<dbReference type="Proteomes" id="UP000321595">
    <property type="component" value="Chromosome"/>
</dbReference>
<gene>
    <name evidence="1" type="ORF">FRD01_16680</name>
</gene>
<proteinExistence type="predicted"/>
<evidence type="ECO:0000313" key="2">
    <source>
        <dbReference type="Proteomes" id="UP000321595"/>
    </source>
</evidence>
<name>A0A5B8XTG8_9DELT</name>
<organism evidence="1 2">
    <name type="scientific">Microvenator marinus</name>
    <dbReference type="NCBI Taxonomy" id="2600177"/>
    <lineage>
        <taxon>Bacteria</taxon>
        <taxon>Deltaproteobacteria</taxon>
        <taxon>Bradymonadales</taxon>
        <taxon>Microvenatoraceae</taxon>
        <taxon>Microvenator</taxon>
    </lineage>
</organism>
<dbReference type="EMBL" id="CP042467">
    <property type="protein sequence ID" value="QED28845.1"/>
    <property type="molecule type" value="Genomic_DNA"/>
</dbReference>
<sequence length="71" mass="7966">MTLLSPEDIRLCSAGLAFVKMHFDYEISNPQLFPVCPTDVDDLLKKFGGWSSPTREFGRRTVSIGFEEDGP</sequence>
<dbReference type="RefSeq" id="WP_146961635.1">
    <property type="nucleotide sequence ID" value="NZ_CP042467.1"/>
</dbReference>
<keyword evidence="2" id="KW-1185">Reference proteome</keyword>
<evidence type="ECO:0000313" key="1">
    <source>
        <dbReference type="EMBL" id="QED28845.1"/>
    </source>
</evidence>
<reference evidence="1 2" key="1">
    <citation type="submission" date="2019-08" db="EMBL/GenBank/DDBJ databases">
        <authorList>
            <person name="Liang Q."/>
        </authorList>
    </citation>
    <scope>NUCLEOTIDE SEQUENCE [LARGE SCALE GENOMIC DNA]</scope>
    <source>
        <strain evidence="1 2">V1718</strain>
    </source>
</reference>
<accession>A0A5B8XTG8</accession>
<dbReference type="KEGG" id="bbae:FRD01_16680"/>
<dbReference type="AlphaFoldDB" id="A0A5B8XTG8"/>
<protein>
    <submittedName>
        <fullName evidence="1">Uncharacterized protein</fullName>
    </submittedName>
</protein>